<comment type="caution">
    <text evidence="3">The sequence shown here is derived from an EMBL/GenBank/DDBJ whole genome shotgun (WGS) entry which is preliminary data.</text>
</comment>
<dbReference type="PROSITE" id="PS51257">
    <property type="entry name" value="PROKAR_LIPOPROTEIN"/>
    <property type="match status" value="1"/>
</dbReference>
<dbReference type="RefSeq" id="WP_036056815.1">
    <property type="nucleotide sequence ID" value="NZ_CADEQJ010000004.1"/>
</dbReference>
<accession>A0A095F8H0</accession>
<dbReference type="Proteomes" id="UP000220629">
    <property type="component" value="Unassembled WGS sequence"/>
</dbReference>
<proteinExistence type="predicted"/>
<name>A0A095F8H0_BURGA</name>
<reference evidence="3" key="2">
    <citation type="submission" date="2017-09" db="EMBL/GenBank/DDBJ databases">
        <title>FDA dAtabase for Regulatory Grade micrObial Sequences (FDA-ARGOS): Supporting development and validation of Infectious Disease Dx tests.</title>
        <authorList>
            <person name="Minogue T."/>
            <person name="Wolcott M."/>
            <person name="Wasieloski L."/>
            <person name="Aguilar W."/>
            <person name="Moore D."/>
            <person name="Tallon L.J."/>
            <person name="Sadzewicz L."/>
            <person name="Ott S."/>
            <person name="Zhao X."/>
            <person name="Nagaraj S."/>
            <person name="Vavikolanu K."/>
            <person name="Aluvathingal J."/>
            <person name="Nadendla S."/>
            <person name="Sichtig H."/>
        </authorList>
    </citation>
    <scope>NUCLEOTIDE SEQUENCE</scope>
    <source>
        <strain evidence="3">FDAARGOS_390</strain>
    </source>
</reference>
<gene>
    <name evidence="3" type="ORF">CRM94_07715</name>
    <name evidence="2" type="ORF">DM48_3150</name>
</gene>
<reference evidence="2 4" key="1">
    <citation type="submission" date="2014-04" db="EMBL/GenBank/DDBJ databases">
        <authorList>
            <person name="Bishop-Lilly K.A."/>
            <person name="Broomall S.M."/>
            <person name="Chain P.S."/>
            <person name="Chertkov O."/>
            <person name="Coyne S.R."/>
            <person name="Daligault H.E."/>
            <person name="Davenport K.W."/>
            <person name="Erkkila T."/>
            <person name="Frey K.G."/>
            <person name="Gibbons H.S."/>
            <person name="Gu W."/>
            <person name="Jaissle J."/>
            <person name="Johnson S.L."/>
            <person name="Koroleva G.I."/>
            <person name="Ladner J.T."/>
            <person name="Lo C.-C."/>
            <person name="Minogue T.D."/>
            <person name="Munk C."/>
            <person name="Palacios G.F."/>
            <person name="Redden C.L."/>
            <person name="Rosenzweig C.N."/>
            <person name="Scholz M.B."/>
            <person name="Teshima H."/>
            <person name="Xu Y."/>
        </authorList>
    </citation>
    <scope>NUCLEOTIDE SEQUENCE [LARGE SCALE GENOMIC DNA]</scope>
    <source>
        <strain evidence="4">gladioli</strain>
        <strain evidence="2">Gladioli</strain>
    </source>
</reference>
<evidence type="ECO:0000313" key="2">
    <source>
        <dbReference type="EMBL" id="KGC13653.1"/>
    </source>
</evidence>
<dbReference type="AlphaFoldDB" id="A0A095F8H0"/>
<evidence type="ECO:0000313" key="3">
    <source>
        <dbReference type="EMBL" id="PEH42038.1"/>
    </source>
</evidence>
<dbReference type="EMBL" id="PDDY01000001">
    <property type="protein sequence ID" value="PEH42038.1"/>
    <property type="molecule type" value="Genomic_DNA"/>
</dbReference>
<evidence type="ECO:0000313" key="5">
    <source>
        <dbReference type="Proteomes" id="UP000220629"/>
    </source>
</evidence>
<feature type="chain" id="PRO_5011844060" evidence="1">
    <location>
        <begin position="28"/>
        <end position="373"/>
    </location>
</feature>
<evidence type="ECO:0000256" key="1">
    <source>
        <dbReference type="SAM" id="SignalP"/>
    </source>
</evidence>
<organism evidence="3 5">
    <name type="scientific">Burkholderia gladioli</name>
    <name type="common">Pseudomonas marginata</name>
    <name type="synonym">Phytomonas marginata</name>
    <dbReference type="NCBI Taxonomy" id="28095"/>
    <lineage>
        <taxon>Bacteria</taxon>
        <taxon>Pseudomonadati</taxon>
        <taxon>Pseudomonadota</taxon>
        <taxon>Betaproteobacteria</taxon>
        <taxon>Burkholderiales</taxon>
        <taxon>Burkholderiaceae</taxon>
        <taxon>Burkholderia</taxon>
    </lineage>
</organism>
<accession>A0A0D5DAS4</accession>
<dbReference type="EMBL" id="JPGG01000016">
    <property type="protein sequence ID" value="KGC13653.1"/>
    <property type="molecule type" value="Genomic_DNA"/>
</dbReference>
<dbReference type="OrthoDB" id="9004870at2"/>
<feature type="signal peptide" evidence="1">
    <location>
        <begin position="1"/>
        <end position="27"/>
    </location>
</feature>
<keyword evidence="1" id="KW-0732">Signal</keyword>
<evidence type="ECO:0000313" key="4">
    <source>
        <dbReference type="Proteomes" id="UP000029590"/>
    </source>
</evidence>
<reference evidence="5" key="3">
    <citation type="submission" date="2017-09" db="EMBL/GenBank/DDBJ databases">
        <title>FDA dAtabase for Regulatory Grade micrObial Sequences (FDA-ARGOS): Supporting development and validation of Infectious Disease Dx tests.</title>
        <authorList>
            <person name="Minogue T."/>
            <person name="Wolcott M."/>
            <person name="Wasieloski L."/>
            <person name="Aguilar W."/>
            <person name="Moore D."/>
            <person name="Tallon L."/>
            <person name="Sadzewicz L."/>
            <person name="Ott S."/>
            <person name="Zhao X."/>
            <person name="Nagaraj S."/>
            <person name="Vavikolanu K."/>
            <person name="Aluvathingal J."/>
            <person name="Nadendla S."/>
            <person name="Sichtig H."/>
        </authorList>
    </citation>
    <scope>NUCLEOTIDE SEQUENCE [LARGE SCALE GENOMIC DNA]</scope>
    <source>
        <strain evidence="5">FDAARGOS_390</strain>
    </source>
</reference>
<dbReference type="Proteomes" id="UP000029590">
    <property type="component" value="Unassembled WGS sequence"/>
</dbReference>
<protein>
    <submittedName>
        <fullName evidence="3">Uncharacterized protein</fullName>
    </submittedName>
</protein>
<sequence length="373" mass="38538">MKFDRKMVQWMAAALAGACLQVTGANAQALNLPLGTPDGFSASSIRDVGQGRYCISGRVYDDAGPSNTAMAVLVDARHRTVLWKTSIPHPRDYVGNSAVACAASGDAYYVVTQQDTQASEAQKQTRVVVSRISSAGRIEQQQTIEAGFDEWFYGLDVSAAGVAVAGGTSATAQRNGPFGTFVARFDPNLGAPKLGKLDSGAFWVGSSARIDAQHLLVAGQFMPNAGAGRDAIAASRIDLGSGKYQWSAYPLPDNTRSARAWLSPEGGVAVVGLTPTEIAVATLDRNGKPGVSFAGKKTLCTIEAVSMAGSTLQAIGRACDGAGNTSLVSIDLNARTLGAPRSLGGKLEAAGFDGGDWVGVSQGHGAVLQRGGE</sequence>
<dbReference type="KEGG" id="bgo:BM43_4624"/>